<protein>
    <submittedName>
        <fullName evidence="10">Putative ion channel protein</fullName>
    </submittedName>
</protein>
<keyword evidence="5" id="KW-0406">Ion transport</keyword>
<dbReference type="InterPro" id="IPR027359">
    <property type="entry name" value="Volt_channel_dom_sf"/>
</dbReference>
<feature type="transmembrane region" description="Helical" evidence="8">
    <location>
        <begin position="65"/>
        <end position="87"/>
    </location>
</feature>
<feature type="transmembrane region" description="Helical" evidence="8">
    <location>
        <begin position="99"/>
        <end position="119"/>
    </location>
</feature>
<evidence type="ECO:0000313" key="10">
    <source>
        <dbReference type="EMBL" id="OQD59194.1"/>
    </source>
</evidence>
<feature type="transmembrane region" description="Helical" evidence="8">
    <location>
        <begin position="125"/>
        <end position="147"/>
    </location>
</feature>
<keyword evidence="11" id="KW-1185">Reference proteome</keyword>
<dbReference type="EMBL" id="JXMW01000005">
    <property type="protein sequence ID" value="OQD59194.1"/>
    <property type="molecule type" value="Genomic_DNA"/>
</dbReference>
<evidence type="ECO:0000256" key="8">
    <source>
        <dbReference type="SAM" id="Phobius"/>
    </source>
</evidence>
<evidence type="ECO:0000256" key="1">
    <source>
        <dbReference type="ARBA" id="ARBA00004141"/>
    </source>
</evidence>
<feature type="transmembrane region" description="Helical" evidence="8">
    <location>
        <begin position="32"/>
        <end position="53"/>
    </location>
</feature>
<evidence type="ECO:0000313" key="11">
    <source>
        <dbReference type="Proteomes" id="UP000191661"/>
    </source>
</evidence>
<keyword evidence="7" id="KW-0407">Ion channel</keyword>
<evidence type="ECO:0000256" key="6">
    <source>
        <dbReference type="ARBA" id="ARBA00023136"/>
    </source>
</evidence>
<evidence type="ECO:0000256" key="3">
    <source>
        <dbReference type="ARBA" id="ARBA00022692"/>
    </source>
</evidence>
<dbReference type="InterPro" id="IPR028325">
    <property type="entry name" value="VG_K_chnl"/>
</dbReference>
<evidence type="ECO:0000256" key="4">
    <source>
        <dbReference type="ARBA" id="ARBA00022989"/>
    </source>
</evidence>
<evidence type="ECO:0000256" key="5">
    <source>
        <dbReference type="ARBA" id="ARBA00023065"/>
    </source>
</evidence>
<dbReference type="Pfam" id="PF07885">
    <property type="entry name" value="Ion_trans_2"/>
    <property type="match status" value="1"/>
</dbReference>
<comment type="caution">
    <text evidence="10">The sequence shown here is derived from an EMBL/GenBank/DDBJ whole genome shotgun (WGS) entry which is preliminary data.</text>
</comment>
<dbReference type="GO" id="GO:0008076">
    <property type="term" value="C:voltage-gated potassium channel complex"/>
    <property type="evidence" value="ECO:0007669"/>
    <property type="project" value="InterPro"/>
</dbReference>
<organism evidence="10 11">
    <name type="scientific">Methanobrevibacter arboriphilus JCM 13429 = DSM 1125</name>
    <dbReference type="NCBI Taxonomy" id="1300164"/>
    <lineage>
        <taxon>Archaea</taxon>
        <taxon>Methanobacteriati</taxon>
        <taxon>Methanobacteriota</taxon>
        <taxon>Methanomada group</taxon>
        <taxon>Methanobacteria</taxon>
        <taxon>Methanobacteriales</taxon>
        <taxon>Methanobacteriaceae</taxon>
        <taxon>Methanobrevibacter</taxon>
    </lineage>
</organism>
<name>A0A1V6N3G0_METAZ</name>
<dbReference type="PANTHER" id="PTHR11537:SF254">
    <property type="entry name" value="POTASSIUM VOLTAGE-GATED CHANNEL PROTEIN SHAB"/>
    <property type="match status" value="1"/>
</dbReference>
<proteinExistence type="predicted"/>
<feature type="transmembrane region" description="Helical" evidence="8">
    <location>
        <begin position="222"/>
        <end position="245"/>
    </location>
</feature>
<sequence length="289" mass="33197">MSLFDYKYFKKFSNIGWVFIINYQLKNTIGNIFQALLTIFLFLIIADIIILVLESIFPFQHYNQRIVASFDLIVSILLIFFLSINFLFFENIKKYFPKLLIIILAVIPFEFIFLSIWGYDMGAGVYTVLYVFRILHLFALIYILKLLGSNFISFSKQNGLGYGIIAITAIFIIGSVLFYIFEFNLNPSIGVFEDAIWFSLVSVTTTGYGDIVPFTLAGRVTAAFLIVSGVSFATFATASLASSIFQKFREEKVTRDKKLDEQNKLLIEKFEKTQDELNEIKGMIKKLEK</sequence>
<comment type="subcellular location">
    <subcellularLocation>
        <location evidence="1">Membrane</location>
        <topology evidence="1">Multi-pass membrane protein</topology>
    </subcellularLocation>
</comment>
<accession>A0A1V6N3G0</accession>
<gene>
    <name evidence="10" type="ORF">MBBAR_5c00370</name>
</gene>
<feature type="domain" description="Potassium channel" evidence="9">
    <location>
        <begin position="167"/>
        <end position="244"/>
    </location>
</feature>
<dbReference type="GO" id="GO:0001508">
    <property type="term" value="P:action potential"/>
    <property type="evidence" value="ECO:0007669"/>
    <property type="project" value="TreeGrafter"/>
</dbReference>
<dbReference type="AlphaFoldDB" id="A0A1V6N3G0"/>
<evidence type="ECO:0000256" key="2">
    <source>
        <dbReference type="ARBA" id="ARBA00022448"/>
    </source>
</evidence>
<dbReference type="PANTHER" id="PTHR11537">
    <property type="entry name" value="VOLTAGE-GATED POTASSIUM CHANNEL"/>
    <property type="match status" value="1"/>
</dbReference>
<feature type="transmembrane region" description="Helical" evidence="8">
    <location>
        <begin position="159"/>
        <end position="181"/>
    </location>
</feature>
<dbReference type="GO" id="GO:0005249">
    <property type="term" value="F:voltage-gated potassium channel activity"/>
    <property type="evidence" value="ECO:0007669"/>
    <property type="project" value="InterPro"/>
</dbReference>
<dbReference type="InterPro" id="IPR013099">
    <property type="entry name" value="K_chnl_dom"/>
</dbReference>
<evidence type="ECO:0000256" key="7">
    <source>
        <dbReference type="ARBA" id="ARBA00023303"/>
    </source>
</evidence>
<keyword evidence="2" id="KW-0813">Transport</keyword>
<dbReference type="PRINTS" id="PR00169">
    <property type="entry name" value="KCHANNEL"/>
</dbReference>
<dbReference type="Gene3D" id="1.20.120.350">
    <property type="entry name" value="Voltage-gated potassium channels. Chain C"/>
    <property type="match status" value="1"/>
</dbReference>
<keyword evidence="4 8" id="KW-1133">Transmembrane helix</keyword>
<dbReference type="Gene3D" id="1.10.287.70">
    <property type="match status" value="1"/>
</dbReference>
<dbReference type="Proteomes" id="UP000191661">
    <property type="component" value="Unassembled WGS sequence"/>
</dbReference>
<keyword evidence="6 8" id="KW-0472">Membrane</keyword>
<keyword evidence="3 8" id="KW-0812">Transmembrane</keyword>
<evidence type="ECO:0000259" key="9">
    <source>
        <dbReference type="Pfam" id="PF07885"/>
    </source>
</evidence>
<dbReference type="SUPFAM" id="SSF81324">
    <property type="entry name" value="Voltage-gated potassium channels"/>
    <property type="match status" value="1"/>
</dbReference>
<reference evidence="10 11" key="1">
    <citation type="submission" date="2014-12" db="EMBL/GenBank/DDBJ databases">
        <title>Genome sequence of Methanobrevibacter arboriphilicus DH1, DSM1125.</title>
        <authorList>
            <person name="Poehlein A."/>
            <person name="Thauer R.K."/>
            <person name="Seedorf H."/>
            <person name="Daniel R."/>
        </authorList>
    </citation>
    <scope>NUCLEOTIDE SEQUENCE [LARGE SCALE GENOMIC DNA]</scope>
    <source>
        <strain evidence="10 11">DH1</strain>
    </source>
</reference>